<evidence type="ECO:0000313" key="4">
    <source>
        <dbReference type="EMBL" id="HJG86832.1"/>
    </source>
</evidence>
<dbReference type="SUPFAM" id="SSF50331">
    <property type="entry name" value="MOP-like"/>
    <property type="match status" value="1"/>
</dbReference>
<evidence type="ECO:0000259" key="3">
    <source>
        <dbReference type="PROSITE" id="PS51866"/>
    </source>
</evidence>
<dbReference type="NCBIfam" id="TIGR00638">
    <property type="entry name" value="Mop"/>
    <property type="match status" value="1"/>
</dbReference>
<evidence type="ECO:0000256" key="2">
    <source>
        <dbReference type="PROSITE-ProRule" id="PRU01213"/>
    </source>
</evidence>
<evidence type="ECO:0000256" key="1">
    <source>
        <dbReference type="ARBA" id="ARBA00022505"/>
    </source>
</evidence>
<keyword evidence="1 2" id="KW-0500">Molybdenum</keyword>
<dbReference type="Proteomes" id="UP000760668">
    <property type="component" value="Unassembled WGS sequence"/>
</dbReference>
<dbReference type="PROSITE" id="PS51866">
    <property type="entry name" value="MOP"/>
    <property type="match status" value="1"/>
</dbReference>
<reference evidence="4" key="1">
    <citation type="journal article" date="2021" name="PeerJ">
        <title>Extensive microbial diversity within the chicken gut microbiome revealed by metagenomics and culture.</title>
        <authorList>
            <person name="Gilroy R."/>
            <person name="Ravi A."/>
            <person name="Getino M."/>
            <person name="Pursley I."/>
            <person name="Horton D.L."/>
            <person name="Alikhan N.F."/>
            <person name="Baker D."/>
            <person name="Gharbi K."/>
            <person name="Hall N."/>
            <person name="Watson M."/>
            <person name="Adriaenssens E.M."/>
            <person name="Foster-Nyarko E."/>
            <person name="Jarju S."/>
            <person name="Secka A."/>
            <person name="Antonio M."/>
            <person name="Oren A."/>
            <person name="Chaudhuri R.R."/>
            <person name="La Ragione R."/>
            <person name="Hildebrand F."/>
            <person name="Pallen M.J."/>
        </authorList>
    </citation>
    <scope>NUCLEOTIDE SEQUENCE</scope>
    <source>
        <strain evidence="4">CHK179-5677</strain>
    </source>
</reference>
<accession>A0A921MM87</accession>
<name>A0A921MM87_9FIRM</name>
<comment type="caution">
    <text evidence="4">The sequence shown here is derived from an EMBL/GenBank/DDBJ whole genome shotgun (WGS) entry which is preliminary data.</text>
</comment>
<protein>
    <submittedName>
        <fullName evidence="4">Molybdopterin-binding protein</fullName>
    </submittedName>
</protein>
<dbReference type="EMBL" id="DYUC01000072">
    <property type="protein sequence ID" value="HJG86832.1"/>
    <property type="molecule type" value="Genomic_DNA"/>
</dbReference>
<dbReference type="Gene3D" id="2.40.50.100">
    <property type="match status" value="1"/>
</dbReference>
<organism evidence="4 5">
    <name type="scientific">Pseudoflavonifractor capillosus</name>
    <dbReference type="NCBI Taxonomy" id="106588"/>
    <lineage>
        <taxon>Bacteria</taxon>
        <taxon>Bacillati</taxon>
        <taxon>Bacillota</taxon>
        <taxon>Clostridia</taxon>
        <taxon>Eubacteriales</taxon>
        <taxon>Oscillospiraceae</taxon>
        <taxon>Pseudoflavonifractor</taxon>
    </lineage>
</organism>
<reference evidence="4" key="2">
    <citation type="submission" date="2021-09" db="EMBL/GenBank/DDBJ databases">
        <authorList>
            <person name="Gilroy R."/>
        </authorList>
    </citation>
    <scope>NUCLEOTIDE SEQUENCE</scope>
    <source>
        <strain evidence="4">CHK179-5677</strain>
    </source>
</reference>
<evidence type="ECO:0000313" key="5">
    <source>
        <dbReference type="Proteomes" id="UP000760668"/>
    </source>
</evidence>
<dbReference type="InterPro" id="IPR005116">
    <property type="entry name" value="Transp-assoc_OB_typ1"/>
</dbReference>
<proteinExistence type="predicted"/>
<dbReference type="Pfam" id="PF03459">
    <property type="entry name" value="TOBE"/>
    <property type="match status" value="1"/>
</dbReference>
<dbReference type="InterPro" id="IPR004606">
    <property type="entry name" value="Mop_domain"/>
</dbReference>
<dbReference type="GO" id="GO:0015689">
    <property type="term" value="P:molybdate ion transport"/>
    <property type="evidence" value="ECO:0007669"/>
    <property type="project" value="InterPro"/>
</dbReference>
<dbReference type="RefSeq" id="WP_295369969.1">
    <property type="nucleotide sequence ID" value="NZ_DYUC01000072.1"/>
</dbReference>
<feature type="domain" description="Mop" evidence="3">
    <location>
        <begin position="2"/>
        <end position="68"/>
    </location>
</feature>
<dbReference type="AlphaFoldDB" id="A0A921MM87"/>
<dbReference type="InterPro" id="IPR008995">
    <property type="entry name" value="Mo/tungstate-bd_C_term_dom"/>
</dbReference>
<sequence>MKISARNQFKGTILSIEEGAVNGIVRLDIGGGNVVTSTISMASIRELGLKVGGTAYAVVKATSVMVAVDD</sequence>
<gene>
    <name evidence="4" type="ORF">K8V01_07420</name>
</gene>